<dbReference type="EMBL" id="AP012029">
    <property type="protein sequence ID" value="BAJ63988.1"/>
    <property type="molecule type" value="Genomic_DNA"/>
</dbReference>
<keyword evidence="1" id="KW-0175">Coiled coil</keyword>
<dbReference type="InterPro" id="IPR029016">
    <property type="entry name" value="GAF-like_dom_sf"/>
</dbReference>
<sequence length="380" mass="43574">MNDLDKTREQLVTELIKAREHISRLQRQLIDYQSRDIAYPEMMVQSIPDGILLFDKEGYLAEAKPSQDPLLGTLFPIEHLIGHQYSDFFPDDLTEKFTETVSRARKAPQLLQSFLYEAQSPDGLRVRVEFWVKVFPGGSIACSFRPSALEHPQEKQENVRESALFRNLLDITRQLLNQPDPSRFWQVFTELIHQHLGLYLTRMYLYQAEHETLSLIASQGDITTDTSLTFPITSRYPAVRAYKQQQTLLIANPASETNIPPHILLPGMKRMLEIPLEGLGALELVSEQNQVFSEEEQFLLTTLTQIAQAVWKVLVEKDALAKQKEFYFLEKEIKARIQQTRSIDEALQVALQELSKALGFERAEIRLSLTPDGKATSTNE</sequence>
<organism evidence="3 4">
    <name type="scientific">Anaerolinea thermophila (strain DSM 14523 / JCM 11388 / NBRC 100420 / UNI-1)</name>
    <dbReference type="NCBI Taxonomy" id="926569"/>
    <lineage>
        <taxon>Bacteria</taxon>
        <taxon>Bacillati</taxon>
        <taxon>Chloroflexota</taxon>
        <taxon>Anaerolineae</taxon>
        <taxon>Anaerolineales</taxon>
        <taxon>Anaerolineaceae</taxon>
        <taxon>Anaerolinea</taxon>
    </lineage>
</organism>
<feature type="coiled-coil region" evidence="1">
    <location>
        <begin position="8"/>
        <end position="35"/>
    </location>
</feature>
<dbReference type="Gene3D" id="3.30.450.20">
    <property type="entry name" value="PAS domain"/>
    <property type="match status" value="1"/>
</dbReference>
<evidence type="ECO:0000256" key="1">
    <source>
        <dbReference type="SAM" id="Coils"/>
    </source>
</evidence>
<dbReference type="InterPro" id="IPR000014">
    <property type="entry name" value="PAS"/>
</dbReference>
<dbReference type="HOGENOM" id="CLU_726925_0_0_0"/>
<accession>E8N6C4</accession>
<feature type="domain" description="PAS" evidence="2">
    <location>
        <begin position="38"/>
        <end position="106"/>
    </location>
</feature>
<reference evidence="3 4" key="1">
    <citation type="submission" date="2010-12" db="EMBL/GenBank/DDBJ databases">
        <title>Whole genome sequence of Anaerolinea thermophila UNI-1.</title>
        <authorList>
            <person name="Narita-Yamada S."/>
            <person name="Kishi E."/>
            <person name="Watanabe Y."/>
            <person name="Takasaki K."/>
            <person name="Ankai A."/>
            <person name="Oguchi A."/>
            <person name="Fukui S."/>
            <person name="Takahashi M."/>
            <person name="Yashiro I."/>
            <person name="Hosoyama A."/>
            <person name="Sekiguchi Y."/>
            <person name="Hanada S."/>
            <person name="Fujita N."/>
        </authorList>
    </citation>
    <scope>NUCLEOTIDE SEQUENCE [LARGE SCALE GENOMIC DNA]</scope>
    <source>
        <strain evidence="4">DSM 14523 / JCM 11388 / NBRC 100420 / UNI-1</strain>
    </source>
</reference>
<dbReference type="CDD" id="cd00130">
    <property type="entry name" value="PAS"/>
    <property type="match status" value="1"/>
</dbReference>
<dbReference type="InterPro" id="IPR035965">
    <property type="entry name" value="PAS-like_dom_sf"/>
</dbReference>
<evidence type="ECO:0000259" key="2">
    <source>
        <dbReference type="SMART" id="SM00091"/>
    </source>
</evidence>
<dbReference type="RefSeq" id="WP_013560361.1">
    <property type="nucleotide sequence ID" value="NC_014960.1"/>
</dbReference>
<dbReference type="SUPFAM" id="SSF55785">
    <property type="entry name" value="PYP-like sensor domain (PAS domain)"/>
    <property type="match status" value="1"/>
</dbReference>
<keyword evidence="4" id="KW-1185">Reference proteome</keyword>
<name>E8N6C4_ANATU</name>
<protein>
    <recommendedName>
        <fullName evidence="2">PAS domain-containing protein</fullName>
    </recommendedName>
</protein>
<dbReference type="eggNOG" id="COG2203">
    <property type="taxonomic scope" value="Bacteria"/>
</dbReference>
<gene>
    <name evidence="3" type="ordered locus">ANT_19620</name>
</gene>
<dbReference type="STRING" id="926569.ANT_19620"/>
<evidence type="ECO:0000313" key="3">
    <source>
        <dbReference type="EMBL" id="BAJ63988.1"/>
    </source>
</evidence>
<dbReference type="Proteomes" id="UP000008922">
    <property type="component" value="Chromosome"/>
</dbReference>
<dbReference type="SUPFAM" id="SSF55781">
    <property type="entry name" value="GAF domain-like"/>
    <property type="match status" value="2"/>
</dbReference>
<dbReference type="KEGG" id="atm:ANT_19620"/>
<dbReference type="SMART" id="SM00091">
    <property type="entry name" value="PAS"/>
    <property type="match status" value="1"/>
</dbReference>
<dbReference type="AlphaFoldDB" id="E8N6C4"/>
<evidence type="ECO:0000313" key="4">
    <source>
        <dbReference type="Proteomes" id="UP000008922"/>
    </source>
</evidence>
<proteinExistence type="predicted"/>
<dbReference type="InParanoid" id="E8N6C4"/>
<dbReference type="Gene3D" id="3.30.450.40">
    <property type="match status" value="1"/>
</dbReference>